<dbReference type="RefSeq" id="WP_179658454.1">
    <property type="nucleotide sequence ID" value="NZ_JACBZR010000001.1"/>
</dbReference>
<protein>
    <submittedName>
        <fullName evidence="2">Uncharacterized protein</fullName>
    </submittedName>
</protein>
<feature type="compositionally biased region" description="Basic and acidic residues" evidence="1">
    <location>
        <begin position="117"/>
        <end position="126"/>
    </location>
</feature>
<evidence type="ECO:0000313" key="3">
    <source>
        <dbReference type="Proteomes" id="UP000564496"/>
    </source>
</evidence>
<sequence>MKDEDGGVRKRYGYRLNDDNLNNIGCEAYDLYSGVGADVDPHHALTTLVAFLTAAGEAYRSMMGDTHGASQNQTVFPGWVNEAAYINDTELAELALDMERGIPATRAQARSIVAPEPAHRDHRPPEPPEVPQM</sequence>
<evidence type="ECO:0000256" key="1">
    <source>
        <dbReference type="SAM" id="MobiDB-lite"/>
    </source>
</evidence>
<dbReference type="Proteomes" id="UP000564496">
    <property type="component" value="Unassembled WGS sequence"/>
</dbReference>
<organism evidence="2 3">
    <name type="scientific">Nocardioides panzhihuensis</name>
    <dbReference type="NCBI Taxonomy" id="860243"/>
    <lineage>
        <taxon>Bacteria</taxon>
        <taxon>Bacillati</taxon>
        <taxon>Actinomycetota</taxon>
        <taxon>Actinomycetes</taxon>
        <taxon>Propionibacteriales</taxon>
        <taxon>Nocardioidaceae</taxon>
        <taxon>Nocardioides</taxon>
    </lineage>
</organism>
<accession>A0A7Z0DMQ6</accession>
<dbReference type="EMBL" id="JACBZR010000001">
    <property type="protein sequence ID" value="NYI78042.1"/>
    <property type="molecule type" value="Genomic_DNA"/>
</dbReference>
<gene>
    <name evidence="2" type="ORF">BJ988_002690</name>
</gene>
<proteinExistence type="predicted"/>
<reference evidence="2 3" key="1">
    <citation type="submission" date="2020-07" db="EMBL/GenBank/DDBJ databases">
        <title>Sequencing the genomes of 1000 actinobacteria strains.</title>
        <authorList>
            <person name="Klenk H.-P."/>
        </authorList>
    </citation>
    <scope>NUCLEOTIDE SEQUENCE [LARGE SCALE GENOMIC DNA]</scope>
    <source>
        <strain evidence="2 3">DSM 26487</strain>
    </source>
</reference>
<comment type="caution">
    <text evidence="2">The sequence shown here is derived from an EMBL/GenBank/DDBJ whole genome shotgun (WGS) entry which is preliminary data.</text>
</comment>
<keyword evidence="3" id="KW-1185">Reference proteome</keyword>
<feature type="region of interest" description="Disordered" evidence="1">
    <location>
        <begin position="107"/>
        <end position="133"/>
    </location>
</feature>
<name>A0A7Z0DMQ6_9ACTN</name>
<dbReference type="AlphaFoldDB" id="A0A7Z0DMQ6"/>
<evidence type="ECO:0000313" key="2">
    <source>
        <dbReference type="EMBL" id="NYI78042.1"/>
    </source>
</evidence>